<organism evidence="2">
    <name type="scientific">Albugo laibachii Nc14</name>
    <dbReference type="NCBI Taxonomy" id="890382"/>
    <lineage>
        <taxon>Eukaryota</taxon>
        <taxon>Sar</taxon>
        <taxon>Stramenopiles</taxon>
        <taxon>Oomycota</taxon>
        <taxon>Peronosporomycetes</taxon>
        <taxon>Albuginales</taxon>
        <taxon>Albuginaceae</taxon>
        <taxon>Albugo</taxon>
    </lineage>
</organism>
<dbReference type="AlphaFoldDB" id="F0WSH6"/>
<evidence type="ECO:0000256" key="1">
    <source>
        <dbReference type="SAM" id="Coils"/>
    </source>
</evidence>
<reference evidence="2" key="2">
    <citation type="submission" date="2011-02" db="EMBL/GenBank/DDBJ databases">
        <authorList>
            <person name="MacLean D."/>
        </authorList>
    </citation>
    <scope>NUCLEOTIDE SEQUENCE</scope>
</reference>
<keyword evidence="1" id="KW-0175">Coiled coil</keyword>
<name>F0WSH6_9STRA</name>
<reference evidence="2" key="1">
    <citation type="journal article" date="2011" name="PLoS Biol.">
        <title>Gene gain and loss during evolution of obligate parasitism in the white rust pathogen of Arabidopsis thaliana.</title>
        <authorList>
            <person name="Kemen E."/>
            <person name="Gardiner A."/>
            <person name="Schultz-Larsen T."/>
            <person name="Kemen A.C."/>
            <person name="Balmuth A.L."/>
            <person name="Robert-Seilaniantz A."/>
            <person name="Bailey K."/>
            <person name="Holub E."/>
            <person name="Studholme D.J."/>
            <person name="Maclean D."/>
            <person name="Jones J.D."/>
        </authorList>
    </citation>
    <scope>NUCLEOTIDE SEQUENCE</scope>
</reference>
<proteinExistence type="predicted"/>
<accession>F0WSH6</accession>
<gene>
    <name evidence="2" type="primary">AlNc14C232G9319</name>
    <name evidence="2" type="ORF">ALNC14_104430</name>
</gene>
<dbReference type="EMBL" id="FR824277">
    <property type="protein sequence ID" value="CCA24299.1"/>
    <property type="molecule type" value="Genomic_DNA"/>
</dbReference>
<evidence type="ECO:0000313" key="2">
    <source>
        <dbReference type="EMBL" id="CCA24299.1"/>
    </source>
</evidence>
<dbReference type="PANTHER" id="PTHR47057">
    <property type="entry name" value="AFADIN/ALPHA-ACTININ-BINDING"/>
    <property type="match status" value="1"/>
</dbReference>
<sequence length="521" mass="60548">MERDEATMADPALHSKNQAQVMTEKEDHPFRSYSHPWKLPENQSISQNELYLREKLESMGRNIVFSNRRLKSYVSSVDEGVLDGTQRIKRLKTNPQTLKDHEEAIIATLQSFTMLSLVNEMESDKSLGVRRVHDTINLLIFLHEEEARSQLELLEYAEQSDKIQAHLKHVIETLKIEVETEKQSVASLENQLNTKSQAFMKERKSLQSEKKELQIICGKLQGLKSSFKAQFRRKEVEFSRLQKTMEQQLRKNSRTSSKGEKRTIILETVLNDPTVVALKMAQPDTLKKATRENFPEETIRKLETRKDELLVENTELASKYECIQRQVQTLIKQCKKSFMLQSKYSNLQADVKDRQLLSELGNTMVKSTQGLGSAAYGCNRLNLPEQLGEAIKALHMYLVKLQKSMKQSLDDHKDKEFDSASLSQNTGSCSLQKKLEEALEIMIEQDKLLQESLRSPVEQCHYQQNLELMADYEERRRFDLEEIDRVRQQLGLERRNLQIQAEKLDQETLELANQELLRQFE</sequence>
<dbReference type="HOGENOM" id="CLU_523184_0_0_1"/>
<feature type="coiled-coil region" evidence="1">
    <location>
        <begin position="469"/>
        <end position="519"/>
    </location>
</feature>
<feature type="coiled-coil region" evidence="1">
    <location>
        <begin position="171"/>
        <end position="198"/>
    </location>
</feature>
<protein>
    <submittedName>
        <fullName evidence="2">Uncharacterized protein AlNc14C232G9319</fullName>
    </submittedName>
</protein>
<dbReference type="PANTHER" id="PTHR47057:SF1">
    <property type="entry name" value="AFADIN_ALPHA-ACTININ-BINDING PROTEIN"/>
    <property type="match status" value="1"/>
</dbReference>